<evidence type="ECO:0000313" key="1">
    <source>
        <dbReference type="EMBL" id="TNN60039.1"/>
    </source>
</evidence>
<protein>
    <submittedName>
        <fullName evidence="1">Uncharacterized protein</fullName>
    </submittedName>
</protein>
<reference evidence="1 2" key="1">
    <citation type="submission" date="2019-03" db="EMBL/GenBank/DDBJ databases">
        <title>First draft genome of Liparis tanakae, snailfish: a comprehensive survey of snailfish specific genes.</title>
        <authorList>
            <person name="Kim W."/>
            <person name="Song I."/>
            <person name="Jeong J.-H."/>
            <person name="Kim D."/>
            <person name="Kim S."/>
            <person name="Ryu S."/>
            <person name="Song J.Y."/>
            <person name="Lee S.K."/>
        </authorList>
    </citation>
    <scope>NUCLEOTIDE SEQUENCE [LARGE SCALE GENOMIC DNA]</scope>
    <source>
        <tissue evidence="1">Muscle</tissue>
    </source>
</reference>
<dbReference type="Proteomes" id="UP000314294">
    <property type="component" value="Unassembled WGS sequence"/>
</dbReference>
<proteinExistence type="predicted"/>
<dbReference type="AlphaFoldDB" id="A0A4Z2H2N9"/>
<keyword evidence="2" id="KW-1185">Reference proteome</keyword>
<evidence type="ECO:0000313" key="2">
    <source>
        <dbReference type="Proteomes" id="UP000314294"/>
    </source>
</evidence>
<sequence>MQNAWRFSRRPSVTLAFMSHITVNGEGGAGREREGERERERERWCLAVTFSGARGLYGKFSRDSGTFYSALNERRVERRVRTETQRKDQYIVTLEVNTTTRHNDTTTQQLNDSAGFV</sequence>
<name>A0A4Z2H2N9_9TELE</name>
<comment type="caution">
    <text evidence="1">The sequence shown here is derived from an EMBL/GenBank/DDBJ whole genome shotgun (WGS) entry which is preliminary data.</text>
</comment>
<dbReference type="EMBL" id="SRLO01000341">
    <property type="protein sequence ID" value="TNN60039.1"/>
    <property type="molecule type" value="Genomic_DNA"/>
</dbReference>
<accession>A0A4Z2H2N9</accession>
<gene>
    <name evidence="1" type="ORF">EYF80_029708</name>
</gene>
<organism evidence="1 2">
    <name type="scientific">Liparis tanakae</name>
    <name type="common">Tanaka's snailfish</name>
    <dbReference type="NCBI Taxonomy" id="230148"/>
    <lineage>
        <taxon>Eukaryota</taxon>
        <taxon>Metazoa</taxon>
        <taxon>Chordata</taxon>
        <taxon>Craniata</taxon>
        <taxon>Vertebrata</taxon>
        <taxon>Euteleostomi</taxon>
        <taxon>Actinopterygii</taxon>
        <taxon>Neopterygii</taxon>
        <taxon>Teleostei</taxon>
        <taxon>Neoteleostei</taxon>
        <taxon>Acanthomorphata</taxon>
        <taxon>Eupercaria</taxon>
        <taxon>Perciformes</taxon>
        <taxon>Cottioidei</taxon>
        <taxon>Cottales</taxon>
        <taxon>Liparidae</taxon>
        <taxon>Liparis</taxon>
    </lineage>
</organism>